<dbReference type="Proteomes" id="UP000036513">
    <property type="component" value="Unassembled WGS sequence"/>
</dbReference>
<comment type="caution">
    <text evidence="2">The sequence shown here is derived from an EMBL/GenBank/DDBJ whole genome shotgun (WGS) entry which is preliminary data.</text>
</comment>
<name>A0A0J6W5I8_9MYCO</name>
<feature type="region of interest" description="Disordered" evidence="1">
    <location>
        <begin position="350"/>
        <end position="375"/>
    </location>
</feature>
<accession>A0A0J6W5I8</accession>
<protein>
    <submittedName>
        <fullName evidence="2">Uncharacterized protein</fullName>
    </submittedName>
</protein>
<sequence length="375" mass="43088">MRKRVLVSTLLFLVAVIIGLTMALVWSPEPRDYLTLGVGTIALLALVQTTMSSTAATINTELNKVAEDRKKYGWSIVLHPDGGSYVLRNTGTVTAKDVKLVVPGERARAAFLQHEGEVGPTIPYNQSKGFRADFPWTSRGTEIQIDWLPDGEAKRRTHNDVVQPTPDRIAEYESRQRQKLDDQRANEDAQIERYAAECRRLLIELATAWGEYCEDPTERKKMRVQALVGALPTNFVREIGYQVDVTRDYWGIDQWPPEVWTPDSTDDQELLRRNAAMIELAWNLRQVQIPKFVEIDLSQSPEHWYRINHAVYGFRDQVRGRESGEREFRDGQRDREQRLRTRRELQEFNKRWEESKAARQETASGDEGSKEASGS</sequence>
<proteinExistence type="predicted"/>
<gene>
    <name evidence="2" type="ORF">MCHLDSM_03026</name>
</gene>
<feature type="compositionally biased region" description="Basic and acidic residues" evidence="1">
    <location>
        <begin position="350"/>
        <end position="359"/>
    </location>
</feature>
<organism evidence="2 3">
    <name type="scientific">Mycolicibacterium chlorophenolicum</name>
    <dbReference type="NCBI Taxonomy" id="37916"/>
    <lineage>
        <taxon>Bacteria</taxon>
        <taxon>Bacillati</taxon>
        <taxon>Actinomycetota</taxon>
        <taxon>Actinomycetes</taxon>
        <taxon>Mycobacteriales</taxon>
        <taxon>Mycobacteriaceae</taxon>
        <taxon>Mycolicibacterium</taxon>
    </lineage>
</organism>
<evidence type="ECO:0000313" key="3">
    <source>
        <dbReference type="Proteomes" id="UP000036513"/>
    </source>
</evidence>
<reference evidence="2 3" key="1">
    <citation type="journal article" date="2015" name="Genome Biol. Evol.">
        <title>Characterization of Three Mycobacterium spp. with Potential Use in Bioremediation by Genome Sequencing and Comparative Genomics.</title>
        <authorList>
            <person name="Das S."/>
            <person name="Pettersson B.M."/>
            <person name="Behra P.R."/>
            <person name="Ramesh M."/>
            <person name="Dasgupta S."/>
            <person name="Bhattacharya A."/>
            <person name="Kirsebom L.A."/>
        </authorList>
    </citation>
    <scope>NUCLEOTIDE SEQUENCE [LARGE SCALE GENOMIC DNA]</scope>
    <source>
        <strain evidence="2 3">DSM 43826</strain>
    </source>
</reference>
<keyword evidence="3" id="KW-1185">Reference proteome</keyword>
<dbReference type="AlphaFoldDB" id="A0A0J6W5I8"/>
<dbReference type="SMR" id="A0A0J6W5I8"/>
<evidence type="ECO:0000256" key="1">
    <source>
        <dbReference type="SAM" id="MobiDB-lite"/>
    </source>
</evidence>
<evidence type="ECO:0000313" key="2">
    <source>
        <dbReference type="EMBL" id="KMO76877.1"/>
    </source>
</evidence>
<dbReference type="EMBL" id="JYNL01000023">
    <property type="protein sequence ID" value="KMO76877.1"/>
    <property type="molecule type" value="Genomic_DNA"/>
</dbReference>
<dbReference type="STRING" id="37916.MCHLDSM_03026"/>
<dbReference type="PATRIC" id="fig|37916.4.peg.2953"/>